<evidence type="ECO:0000256" key="3">
    <source>
        <dbReference type="ARBA" id="ARBA00023125"/>
    </source>
</evidence>
<feature type="domain" description="NAC" evidence="7">
    <location>
        <begin position="1"/>
        <end position="100"/>
    </location>
</feature>
<evidence type="ECO:0000256" key="6">
    <source>
        <dbReference type="SAM" id="MobiDB-lite"/>
    </source>
</evidence>
<keyword evidence="4" id="KW-0804">Transcription</keyword>
<dbReference type="InterPro" id="IPR003441">
    <property type="entry name" value="NAC-dom"/>
</dbReference>
<evidence type="ECO:0000259" key="7">
    <source>
        <dbReference type="PROSITE" id="PS51005"/>
    </source>
</evidence>
<reference evidence="8 9" key="1">
    <citation type="journal article" date="2010" name="Nature">
        <title>Genome sequencing and analysis of the model grass Brachypodium distachyon.</title>
        <authorList>
            <consortium name="International Brachypodium Initiative"/>
        </authorList>
    </citation>
    <scope>NUCLEOTIDE SEQUENCE [LARGE SCALE GENOMIC DNA]</scope>
    <source>
        <strain evidence="8 9">Bd21</strain>
    </source>
</reference>
<dbReference type="EMBL" id="CM000883">
    <property type="protein sequence ID" value="KQJ87794.1"/>
    <property type="molecule type" value="Genomic_DNA"/>
</dbReference>
<gene>
    <name evidence="8" type="ORF">BRADI_4g13575v3</name>
</gene>
<protein>
    <recommendedName>
        <fullName evidence="7">NAC domain-containing protein</fullName>
    </recommendedName>
</protein>
<evidence type="ECO:0000256" key="1">
    <source>
        <dbReference type="ARBA" id="ARBA00004123"/>
    </source>
</evidence>
<organism evidence="8">
    <name type="scientific">Brachypodium distachyon</name>
    <name type="common">Purple false brome</name>
    <name type="synonym">Trachynia distachya</name>
    <dbReference type="NCBI Taxonomy" id="15368"/>
    <lineage>
        <taxon>Eukaryota</taxon>
        <taxon>Viridiplantae</taxon>
        <taxon>Streptophyta</taxon>
        <taxon>Embryophyta</taxon>
        <taxon>Tracheophyta</taxon>
        <taxon>Spermatophyta</taxon>
        <taxon>Magnoliopsida</taxon>
        <taxon>Liliopsida</taxon>
        <taxon>Poales</taxon>
        <taxon>Poaceae</taxon>
        <taxon>BOP clade</taxon>
        <taxon>Pooideae</taxon>
        <taxon>Stipodae</taxon>
        <taxon>Brachypodieae</taxon>
        <taxon>Brachypodium</taxon>
    </lineage>
</organism>
<keyword evidence="5" id="KW-0539">Nucleus</keyword>
<dbReference type="PANTHER" id="PTHR31989">
    <property type="entry name" value="NAC DOMAIN-CONTAINING PROTEIN 82-RELATED"/>
    <property type="match status" value="1"/>
</dbReference>
<dbReference type="Gramene" id="KQJ87794">
    <property type="protein sequence ID" value="KQJ87794"/>
    <property type="gene ID" value="BRADI_4g13575v3"/>
</dbReference>
<dbReference type="InterPro" id="IPR036093">
    <property type="entry name" value="NAC_dom_sf"/>
</dbReference>
<name>A0A0Q3H302_BRADI</name>
<evidence type="ECO:0000256" key="2">
    <source>
        <dbReference type="ARBA" id="ARBA00023015"/>
    </source>
</evidence>
<dbReference type="Gene3D" id="2.170.150.80">
    <property type="entry name" value="NAC domain"/>
    <property type="match status" value="1"/>
</dbReference>
<keyword evidence="10" id="KW-1185">Reference proteome</keyword>
<dbReference type="AlphaFoldDB" id="A0A0Q3H302"/>
<evidence type="ECO:0000313" key="10">
    <source>
        <dbReference type="Proteomes" id="UP000008810"/>
    </source>
</evidence>
<dbReference type="Proteomes" id="UP000008810">
    <property type="component" value="Chromosome 4"/>
</dbReference>
<evidence type="ECO:0000313" key="8">
    <source>
        <dbReference type="EMBL" id="KQJ87794.1"/>
    </source>
</evidence>
<dbReference type="PROSITE" id="PS51005">
    <property type="entry name" value="NAC"/>
    <property type="match status" value="1"/>
</dbReference>
<keyword evidence="2" id="KW-0805">Transcription regulation</keyword>
<dbReference type="OrthoDB" id="676820at2759"/>
<dbReference type="InParanoid" id="A0A0Q3H302"/>
<dbReference type="EnsemblPlants" id="KQJ87794">
    <property type="protein sequence ID" value="KQJ87794"/>
    <property type="gene ID" value="BRADI_4g13575v3"/>
</dbReference>
<evidence type="ECO:0000256" key="5">
    <source>
        <dbReference type="ARBA" id="ARBA00023242"/>
    </source>
</evidence>
<proteinExistence type="predicted"/>
<reference evidence="9" key="3">
    <citation type="submission" date="2018-08" db="UniProtKB">
        <authorList>
            <consortium name="EnsemblPlants"/>
        </authorList>
    </citation>
    <scope>IDENTIFICATION</scope>
    <source>
        <strain evidence="9">cv. Bd21</strain>
    </source>
</reference>
<keyword evidence="3" id="KW-0238">DNA-binding</keyword>
<dbReference type="GO" id="GO:0005634">
    <property type="term" value="C:nucleus"/>
    <property type="evidence" value="ECO:0007669"/>
    <property type="project" value="UniProtKB-SubCell"/>
</dbReference>
<evidence type="ECO:0000313" key="9">
    <source>
        <dbReference type="EnsemblPlants" id="KQJ87794"/>
    </source>
</evidence>
<accession>A0A0Q3H302</accession>
<sequence length="138" mass="15599">MAMPEAGREGLGLPIGFWFMPNDEELTVYLRKKPGTEELVVVSPRRVPVALKQPLIFFSADGARTRWVMHEYRLHPALLARAASIGKDVENRVVCRVFWKATRRDGNLQDMRRPLSPASSCVTEELGDDDEEKMATSN</sequence>
<comment type="subcellular location">
    <subcellularLocation>
        <location evidence="1">Nucleus</location>
    </subcellularLocation>
</comment>
<evidence type="ECO:0000256" key="4">
    <source>
        <dbReference type="ARBA" id="ARBA00023163"/>
    </source>
</evidence>
<feature type="region of interest" description="Disordered" evidence="6">
    <location>
        <begin position="110"/>
        <end position="138"/>
    </location>
</feature>
<dbReference type="GO" id="GO:0006355">
    <property type="term" value="P:regulation of DNA-templated transcription"/>
    <property type="evidence" value="ECO:0007669"/>
    <property type="project" value="InterPro"/>
</dbReference>
<dbReference type="SUPFAM" id="SSF101941">
    <property type="entry name" value="NAC domain"/>
    <property type="match status" value="1"/>
</dbReference>
<dbReference type="GO" id="GO:0003677">
    <property type="term" value="F:DNA binding"/>
    <property type="evidence" value="ECO:0007669"/>
    <property type="project" value="UniProtKB-KW"/>
</dbReference>
<reference evidence="8" key="2">
    <citation type="submission" date="2017-06" db="EMBL/GenBank/DDBJ databases">
        <title>WGS assembly of Brachypodium distachyon.</title>
        <authorList>
            <consortium name="The International Brachypodium Initiative"/>
            <person name="Lucas S."/>
            <person name="Harmon-Smith M."/>
            <person name="Lail K."/>
            <person name="Tice H."/>
            <person name="Grimwood J."/>
            <person name="Bruce D."/>
            <person name="Barry K."/>
            <person name="Shu S."/>
            <person name="Lindquist E."/>
            <person name="Wang M."/>
            <person name="Pitluck S."/>
            <person name="Vogel J.P."/>
            <person name="Garvin D.F."/>
            <person name="Mockler T.C."/>
            <person name="Schmutz J."/>
            <person name="Rokhsar D."/>
            <person name="Bevan M.W."/>
        </authorList>
    </citation>
    <scope>NUCLEOTIDE SEQUENCE</scope>
    <source>
        <strain evidence="8">Bd21</strain>
    </source>
</reference>